<dbReference type="CDD" id="cd06170">
    <property type="entry name" value="LuxR_C_like"/>
    <property type="match status" value="1"/>
</dbReference>
<accession>A0A5N8V9N5</accession>
<dbReference type="InterPro" id="IPR036388">
    <property type="entry name" value="WH-like_DNA-bd_sf"/>
</dbReference>
<dbReference type="PRINTS" id="PR00038">
    <property type="entry name" value="HTHLUXR"/>
</dbReference>
<dbReference type="Proteomes" id="UP000325849">
    <property type="component" value="Unassembled WGS sequence"/>
</dbReference>
<dbReference type="PANTHER" id="PTHR34293">
    <property type="entry name" value="HTH-TYPE TRANSCRIPTIONAL REGULATOR TRMBL2"/>
    <property type="match status" value="1"/>
</dbReference>
<dbReference type="SMART" id="SM00421">
    <property type="entry name" value="HTH_LUXR"/>
    <property type="match status" value="1"/>
</dbReference>
<keyword evidence="3" id="KW-1185">Reference proteome</keyword>
<evidence type="ECO:0000313" key="2">
    <source>
        <dbReference type="EMBL" id="MPY31963.1"/>
    </source>
</evidence>
<evidence type="ECO:0000313" key="3">
    <source>
        <dbReference type="Proteomes" id="UP000325849"/>
    </source>
</evidence>
<dbReference type="SUPFAM" id="SSF46894">
    <property type="entry name" value="C-terminal effector domain of the bipartite response regulators"/>
    <property type="match status" value="1"/>
</dbReference>
<name>A0A5N8V9N5_9ACTN</name>
<dbReference type="Pfam" id="PF00196">
    <property type="entry name" value="GerE"/>
    <property type="match status" value="1"/>
</dbReference>
<dbReference type="AlphaFoldDB" id="A0A5N8V9N5"/>
<reference evidence="2 3" key="1">
    <citation type="submission" date="2019-07" db="EMBL/GenBank/DDBJ databases">
        <title>New species of Amycolatopsis and Streptomyces.</title>
        <authorList>
            <person name="Duangmal K."/>
            <person name="Teo W.F.A."/>
            <person name="Lipun K."/>
        </authorList>
    </citation>
    <scope>NUCLEOTIDE SEQUENCE [LARGE SCALE GENOMIC DNA]</scope>
    <source>
        <strain evidence="2 3">NBRC 109810</strain>
    </source>
</reference>
<dbReference type="EMBL" id="VJZD01000036">
    <property type="protein sequence ID" value="MPY31963.1"/>
    <property type="molecule type" value="Genomic_DNA"/>
</dbReference>
<proteinExistence type="predicted"/>
<organism evidence="2 3">
    <name type="scientific">Streptomyces adustus</name>
    <dbReference type="NCBI Taxonomy" id="1609272"/>
    <lineage>
        <taxon>Bacteria</taxon>
        <taxon>Bacillati</taxon>
        <taxon>Actinomycetota</taxon>
        <taxon>Actinomycetes</taxon>
        <taxon>Kitasatosporales</taxon>
        <taxon>Streptomycetaceae</taxon>
        <taxon>Streptomyces</taxon>
    </lineage>
</organism>
<feature type="domain" description="HTH luxR-type" evidence="1">
    <location>
        <begin position="267"/>
        <end position="332"/>
    </location>
</feature>
<dbReference type="InterPro" id="IPR000792">
    <property type="entry name" value="Tscrpt_reg_LuxR_C"/>
</dbReference>
<dbReference type="PANTHER" id="PTHR34293:SF1">
    <property type="entry name" value="HTH-TYPE TRANSCRIPTIONAL REGULATOR TRMBL2"/>
    <property type="match status" value="1"/>
</dbReference>
<dbReference type="InterPro" id="IPR051797">
    <property type="entry name" value="TrmB-like"/>
</dbReference>
<sequence>MERGKLDAQWQALGLGTEELRVYEALLNVPEHPSEDVLARSLGLSASRLAVVLDHLSERGFTRPGRAAAVPAAIAPATALRNLIHLHQAELLRRSAELEELTGAVDRMAAHLLSSAHGAPTLGIETVRGGEAIASRVASLLVSATEEVALLDRPPYASSEPDGMPSPLDVTEPVRRGVRVRTVVDREGLRFPGRARGLGELSAHGVQIRVGTDLPTKLITVDRRVTLLPPTDAADPTASALVVSDSLLSNALVPLFEAIWERAVPIGSVSESQITDEERELLTMLASGLKDEAIARRLDIHVHTVRRRITRLMQLLNTQTRFQAGVQAAMRGWLTV</sequence>
<protein>
    <submittedName>
        <fullName evidence="2">Helix-turn-helix transcriptional regulator</fullName>
    </submittedName>
</protein>
<gene>
    <name evidence="2" type="ORF">FNH09_11910</name>
</gene>
<comment type="caution">
    <text evidence="2">The sequence shown here is derived from an EMBL/GenBank/DDBJ whole genome shotgun (WGS) entry which is preliminary data.</text>
</comment>
<evidence type="ECO:0000259" key="1">
    <source>
        <dbReference type="PROSITE" id="PS50043"/>
    </source>
</evidence>
<dbReference type="GO" id="GO:0003677">
    <property type="term" value="F:DNA binding"/>
    <property type="evidence" value="ECO:0007669"/>
    <property type="project" value="InterPro"/>
</dbReference>
<dbReference type="PROSITE" id="PS50043">
    <property type="entry name" value="HTH_LUXR_2"/>
    <property type="match status" value="1"/>
</dbReference>
<dbReference type="InterPro" id="IPR016032">
    <property type="entry name" value="Sig_transdc_resp-reg_C-effctor"/>
</dbReference>
<dbReference type="Gene3D" id="1.10.10.10">
    <property type="entry name" value="Winged helix-like DNA-binding domain superfamily/Winged helix DNA-binding domain"/>
    <property type="match status" value="1"/>
</dbReference>
<dbReference type="RefSeq" id="WP_162468440.1">
    <property type="nucleotide sequence ID" value="NZ_VJZD01000036.1"/>
</dbReference>
<dbReference type="GO" id="GO:0006355">
    <property type="term" value="P:regulation of DNA-templated transcription"/>
    <property type="evidence" value="ECO:0007669"/>
    <property type="project" value="InterPro"/>
</dbReference>